<dbReference type="AlphaFoldDB" id="A0AA37XMP9"/>
<dbReference type="PANTHER" id="PTHR43584">
    <property type="entry name" value="NUCLEOTIDYL TRANSFERASE"/>
    <property type="match status" value="1"/>
</dbReference>
<comment type="catalytic activity">
    <reaction evidence="15">
        <text>alpha-D-glucosamine 1-phosphate + acetyl-CoA = N-acetyl-alpha-D-glucosamine 1-phosphate + CoA + H(+)</text>
        <dbReference type="Rhea" id="RHEA:13725"/>
        <dbReference type="ChEBI" id="CHEBI:15378"/>
        <dbReference type="ChEBI" id="CHEBI:57287"/>
        <dbReference type="ChEBI" id="CHEBI:57288"/>
        <dbReference type="ChEBI" id="CHEBI:57776"/>
        <dbReference type="ChEBI" id="CHEBI:58516"/>
        <dbReference type="EC" id="2.3.1.157"/>
    </reaction>
</comment>
<keyword evidence="14" id="KW-0961">Cell wall biogenesis/degradation</keyword>
<keyword evidence="8" id="KW-0677">Repeat</keyword>
<comment type="pathway">
    <text evidence="2">Nucleotide-sugar biosynthesis; UDP-N-acetyl-alpha-D-glucosamine biosynthesis; N-acetyl-alpha-D-glucosamine 1-phosphate from alpha-D-glucosamine 6-phosphate (route II): step 2/2.</text>
</comment>
<dbReference type="PROSITE" id="PS00101">
    <property type="entry name" value="HEXAPEP_TRANSFERASES"/>
    <property type="match status" value="1"/>
</dbReference>
<dbReference type="GO" id="GO:0000287">
    <property type="term" value="F:magnesium ion binding"/>
    <property type="evidence" value="ECO:0007669"/>
    <property type="project" value="InterPro"/>
</dbReference>
<evidence type="ECO:0000256" key="7">
    <source>
        <dbReference type="ARBA" id="ARBA00022723"/>
    </source>
</evidence>
<name>A0AA37XMP9_9ENTE</name>
<dbReference type="CDD" id="cd03353">
    <property type="entry name" value="LbH_GlmU_C"/>
    <property type="match status" value="1"/>
</dbReference>
<keyword evidence="13" id="KW-0012">Acyltransferase</keyword>
<organism evidence="19 20">
    <name type="scientific">Tetragenococcus osmophilus</name>
    <dbReference type="NCBI Taxonomy" id="526944"/>
    <lineage>
        <taxon>Bacteria</taxon>
        <taxon>Bacillati</taxon>
        <taxon>Bacillota</taxon>
        <taxon>Bacilli</taxon>
        <taxon>Lactobacillales</taxon>
        <taxon>Enterococcaceae</taxon>
        <taxon>Tetragenococcus</taxon>
    </lineage>
</organism>
<evidence type="ECO:0000256" key="5">
    <source>
        <dbReference type="ARBA" id="ARBA00022679"/>
    </source>
</evidence>
<dbReference type="Gene3D" id="3.90.550.10">
    <property type="entry name" value="Spore Coat Polysaccharide Biosynthesis Protein SpsA, Chain A"/>
    <property type="match status" value="1"/>
</dbReference>
<gene>
    <name evidence="19" type="primary">glmU</name>
    <name evidence="19" type="ORF">GCM10025885_18040</name>
</gene>
<dbReference type="InterPro" id="IPR005835">
    <property type="entry name" value="NTP_transferase_dom"/>
</dbReference>
<dbReference type="PANTHER" id="PTHR43584:SF3">
    <property type="entry name" value="BIFUNCTIONAL PROTEIN GLMU"/>
    <property type="match status" value="1"/>
</dbReference>
<evidence type="ECO:0000313" key="20">
    <source>
        <dbReference type="Proteomes" id="UP001157039"/>
    </source>
</evidence>
<dbReference type="InterPro" id="IPR029044">
    <property type="entry name" value="Nucleotide-diphossugar_trans"/>
</dbReference>
<dbReference type="InterPro" id="IPR018357">
    <property type="entry name" value="Hexapep_transf_CS"/>
</dbReference>
<evidence type="ECO:0000256" key="4">
    <source>
        <dbReference type="ARBA" id="ARBA00022490"/>
    </source>
</evidence>
<dbReference type="InterPro" id="IPR050065">
    <property type="entry name" value="GlmU-like"/>
</dbReference>
<dbReference type="Proteomes" id="UP001157039">
    <property type="component" value="Unassembled WGS sequence"/>
</dbReference>
<keyword evidence="4" id="KW-0963">Cytoplasm</keyword>
<dbReference type="InterPro" id="IPR011004">
    <property type="entry name" value="Trimer_LpxA-like_sf"/>
</dbReference>
<keyword evidence="10" id="KW-0133">Cell shape</keyword>
<reference evidence="19 20" key="1">
    <citation type="journal article" date="2014" name="Int. J. Syst. Evol. Microbiol.">
        <title>Complete genome sequence of Corynebacterium casei LMG S-19264T (=DSM 44701T), isolated from a smear-ripened cheese.</title>
        <authorList>
            <consortium name="US DOE Joint Genome Institute (JGI-PGF)"/>
            <person name="Walter F."/>
            <person name="Albersmeier A."/>
            <person name="Kalinowski J."/>
            <person name="Ruckert C."/>
        </authorList>
    </citation>
    <scope>NUCLEOTIDE SEQUENCE [LARGE SCALE GENOMIC DNA]</scope>
    <source>
        <strain evidence="19 20">NBRC 114545</strain>
    </source>
</reference>
<dbReference type="GO" id="GO:0006048">
    <property type="term" value="P:UDP-N-acetylglucosamine biosynthetic process"/>
    <property type="evidence" value="ECO:0007669"/>
    <property type="project" value="InterPro"/>
</dbReference>
<evidence type="ECO:0000256" key="10">
    <source>
        <dbReference type="ARBA" id="ARBA00022960"/>
    </source>
</evidence>
<dbReference type="Pfam" id="PF00483">
    <property type="entry name" value="NTP_transferase"/>
    <property type="match status" value="1"/>
</dbReference>
<protein>
    <submittedName>
        <fullName evidence="19">Bifunctional protein GlmU</fullName>
    </submittedName>
</protein>
<keyword evidence="9" id="KW-0460">Magnesium</keyword>
<evidence type="ECO:0000256" key="16">
    <source>
        <dbReference type="ARBA" id="ARBA00048493"/>
    </source>
</evidence>
<keyword evidence="12" id="KW-0511">Multifunctional enzyme</keyword>
<keyword evidence="5" id="KW-0808">Transferase</keyword>
<evidence type="ECO:0000256" key="12">
    <source>
        <dbReference type="ARBA" id="ARBA00023268"/>
    </source>
</evidence>
<dbReference type="InterPro" id="IPR038009">
    <property type="entry name" value="GlmU_C_LbH"/>
</dbReference>
<keyword evidence="6" id="KW-0548">Nucleotidyltransferase</keyword>
<evidence type="ECO:0000256" key="8">
    <source>
        <dbReference type="ARBA" id="ARBA00022737"/>
    </source>
</evidence>
<proteinExistence type="predicted"/>
<evidence type="ECO:0000256" key="13">
    <source>
        <dbReference type="ARBA" id="ARBA00023315"/>
    </source>
</evidence>
<evidence type="ECO:0000256" key="2">
    <source>
        <dbReference type="ARBA" id="ARBA00005166"/>
    </source>
</evidence>
<dbReference type="InterPro" id="IPR005882">
    <property type="entry name" value="Bifunctional_GlmU"/>
</dbReference>
<evidence type="ECO:0000256" key="9">
    <source>
        <dbReference type="ARBA" id="ARBA00022842"/>
    </source>
</evidence>
<evidence type="ECO:0000256" key="1">
    <source>
        <dbReference type="ARBA" id="ARBA00001946"/>
    </source>
</evidence>
<dbReference type="EMBL" id="BSUW01000001">
    <property type="protein sequence ID" value="GMA72755.1"/>
    <property type="molecule type" value="Genomic_DNA"/>
</dbReference>
<evidence type="ECO:0000256" key="11">
    <source>
        <dbReference type="ARBA" id="ARBA00022984"/>
    </source>
</evidence>
<comment type="function">
    <text evidence="17">Catalyzes the last two sequential reactions in the de novo biosynthetic pathway for UDP-N-acetylglucosamine (UDP-GlcNAc). The C-terminal domain catalyzes the transfer of acetyl group from acetyl coenzyme A to glucosamine-1-phosphate (GlcN-1-P) to produce N-acetylglucosamine-1-phosphate (GlcNAc-1-P), which is converted into UDP-GlcNAc by the transfer of uridine 5-monophosphate (from uridine 5-triphosphate), a reaction catalyzed by the N-terminal domain.</text>
</comment>
<dbReference type="GO" id="GO:0003977">
    <property type="term" value="F:UDP-N-acetylglucosamine diphosphorylase activity"/>
    <property type="evidence" value="ECO:0007669"/>
    <property type="project" value="UniProtKB-EC"/>
</dbReference>
<dbReference type="SUPFAM" id="SSF53448">
    <property type="entry name" value="Nucleotide-diphospho-sugar transferases"/>
    <property type="match status" value="1"/>
</dbReference>
<evidence type="ECO:0000256" key="6">
    <source>
        <dbReference type="ARBA" id="ARBA00022695"/>
    </source>
</evidence>
<evidence type="ECO:0000256" key="15">
    <source>
        <dbReference type="ARBA" id="ARBA00048247"/>
    </source>
</evidence>
<feature type="domain" description="Nucleotidyl transferase" evidence="18">
    <location>
        <begin position="3"/>
        <end position="109"/>
    </location>
</feature>
<keyword evidence="7" id="KW-0479">Metal-binding</keyword>
<evidence type="ECO:0000256" key="14">
    <source>
        <dbReference type="ARBA" id="ARBA00023316"/>
    </source>
</evidence>
<accession>A0AA37XMP9</accession>
<dbReference type="SUPFAM" id="SSF51161">
    <property type="entry name" value="Trimeric LpxA-like enzymes"/>
    <property type="match status" value="1"/>
</dbReference>
<dbReference type="GO" id="GO:0005737">
    <property type="term" value="C:cytoplasm"/>
    <property type="evidence" value="ECO:0007669"/>
    <property type="project" value="InterPro"/>
</dbReference>
<evidence type="ECO:0000256" key="3">
    <source>
        <dbReference type="ARBA" id="ARBA00005208"/>
    </source>
</evidence>
<comment type="catalytic activity">
    <reaction evidence="16">
        <text>N-acetyl-alpha-D-glucosamine 1-phosphate + UTP + H(+) = UDP-N-acetyl-alpha-D-glucosamine + diphosphate</text>
        <dbReference type="Rhea" id="RHEA:13509"/>
        <dbReference type="ChEBI" id="CHEBI:15378"/>
        <dbReference type="ChEBI" id="CHEBI:33019"/>
        <dbReference type="ChEBI" id="CHEBI:46398"/>
        <dbReference type="ChEBI" id="CHEBI:57705"/>
        <dbReference type="ChEBI" id="CHEBI:57776"/>
        <dbReference type="EC" id="2.7.7.23"/>
    </reaction>
</comment>
<sequence>MDQLFEYHQAKGASATILTAQADNPNGYGRILRDHVGIVDKIVEQKDATPEEARVKEINTGTYCFDNELLFKALDNLTTDNAQGEYYLTDIIEILKENEQIVAAYQTNDFEESIGVNDRIALAQANEIMRKRINRQHMRNGVSFIDPKTTYIDDGVTIGAETIIEPGVALKGETTVGENCVITQNSQITDSVIEDQVTVKSSTIEKSVVHSQADVGPYAHLRPKAEVNQQAHVGNFVEIKNAVIGEKTKVGHLTYVGDATLGKEINVGCGTVFVNYDGKNKHHTTVGDHSFIGSAVNLIGPVNIASNSCLAAGSTITDDVNENDMAIARARQVNKEGYAKKLPFLQ</sequence>
<comment type="caution">
    <text evidence="19">The sequence shown here is derived from an EMBL/GenBank/DDBJ whole genome shotgun (WGS) entry which is preliminary data.</text>
</comment>
<dbReference type="GO" id="GO:0071555">
    <property type="term" value="P:cell wall organization"/>
    <property type="evidence" value="ECO:0007669"/>
    <property type="project" value="UniProtKB-KW"/>
</dbReference>
<comment type="pathway">
    <text evidence="3">Nucleotide-sugar biosynthesis; UDP-N-acetyl-alpha-D-glucosamine biosynthesis; UDP-N-acetyl-alpha-D-glucosamine from N-acetyl-alpha-D-glucosamine 1-phosphate: step 1/1.</text>
</comment>
<evidence type="ECO:0000259" key="18">
    <source>
        <dbReference type="Pfam" id="PF00483"/>
    </source>
</evidence>
<dbReference type="GO" id="GO:0008360">
    <property type="term" value="P:regulation of cell shape"/>
    <property type="evidence" value="ECO:0007669"/>
    <property type="project" value="UniProtKB-KW"/>
</dbReference>
<keyword evidence="11" id="KW-0573">Peptidoglycan synthesis</keyword>
<dbReference type="NCBIfam" id="TIGR01173">
    <property type="entry name" value="glmU"/>
    <property type="match status" value="1"/>
</dbReference>
<dbReference type="Gene3D" id="2.160.10.10">
    <property type="entry name" value="Hexapeptide repeat proteins"/>
    <property type="match status" value="1"/>
</dbReference>
<dbReference type="GO" id="GO:0009252">
    <property type="term" value="P:peptidoglycan biosynthetic process"/>
    <property type="evidence" value="ECO:0007669"/>
    <property type="project" value="UniProtKB-KW"/>
</dbReference>
<comment type="cofactor">
    <cofactor evidence="1">
        <name>Mg(2+)</name>
        <dbReference type="ChEBI" id="CHEBI:18420"/>
    </cofactor>
</comment>
<evidence type="ECO:0000256" key="17">
    <source>
        <dbReference type="ARBA" id="ARBA00049628"/>
    </source>
</evidence>
<evidence type="ECO:0000313" key="19">
    <source>
        <dbReference type="EMBL" id="GMA72755.1"/>
    </source>
</evidence>
<dbReference type="GO" id="GO:0019134">
    <property type="term" value="F:glucosamine-1-phosphate N-acetyltransferase activity"/>
    <property type="evidence" value="ECO:0007669"/>
    <property type="project" value="UniProtKB-EC"/>
</dbReference>
<dbReference type="GO" id="GO:0000902">
    <property type="term" value="P:cell morphogenesis"/>
    <property type="evidence" value="ECO:0007669"/>
    <property type="project" value="InterPro"/>
</dbReference>